<dbReference type="AlphaFoldDB" id="A0AAX6GBH9"/>
<accession>A0AAX6GBH9</accession>
<organism evidence="2 3">
    <name type="scientific">Iris pallida</name>
    <name type="common">Sweet iris</name>
    <dbReference type="NCBI Taxonomy" id="29817"/>
    <lineage>
        <taxon>Eukaryota</taxon>
        <taxon>Viridiplantae</taxon>
        <taxon>Streptophyta</taxon>
        <taxon>Embryophyta</taxon>
        <taxon>Tracheophyta</taxon>
        <taxon>Spermatophyta</taxon>
        <taxon>Magnoliopsida</taxon>
        <taxon>Liliopsida</taxon>
        <taxon>Asparagales</taxon>
        <taxon>Iridaceae</taxon>
        <taxon>Iridoideae</taxon>
        <taxon>Irideae</taxon>
        <taxon>Iris</taxon>
    </lineage>
</organism>
<reference evidence="2" key="1">
    <citation type="journal article" date="2023" name="GigaByte">
        <title>Genome assembly of the bearded iris, Iris pallida Lam.</title>
        <authorList>
            <person name="Bruccoleri R.E."/>
            <person name="Oakeley E.J."/>
            <person name="Faust A.M.E."/>
            <person name="Altorfer M."/>
            <person name="Dessus-Babus S."/>
            <person name="Burckhardt D."/>
            <person name="Oertli M."/>
            <person name="Naumann U."/>
            <person name="Petersen F."/>
            <person name="Wong J."/>
        </authorList>
    </citation>
    <scope>NUCLEOTIDE SEQUENCE</scope>
    <source>
        <strain evidence="2">GSM-AAB239-AS_SAM_17_03QT</strain>
    </source>
</reference>
<evidence type="ECO:0000256" key="1">
    <source>
        <dbReference type="SAM" id="MobiDB-lite"/>
    </source>
</evidence>
<evidence type="ECO:0000313" key="3">
    <source>
        <dbReference type="Proteomes" id="UP001140949"/>
    </source>
</evidence>
<protein>
    <submittedName>
        <fullName evidence="2">Uncharacterized protein</fullName>
    </submittedName>
</protein>
<evidence type="ECO:0000313" key="2">
    <source>
        <dbReference type="EMBL" id="KAJ6825591.1"/>
    </source>
</evidence>
<sequence>MVRLRRLGPVGTPDLGNSGQSGDNDEVDTAGRVPVAYQRRWRSVGEPARHSVAFQSNHSCERRLDSLAAVRGGPVEMRASGRDPGSTPTAKVRFLVIFLLDDGVVSGRRDTGMGAGWNCVRDGHEGLCKICNNNGHGHTGPDTMIFVVWSGDGHDLGRTGTSEESRWLTNGRLRW</sequence>
<reference evidence="2" key="2">
    <citation type="submission" date="2023-04" db="EMBL/GenBank/DDBJ databases">
        <authorList>
            <person name="Bruccoleri R.E."/>
            <person name="Oakeley E.J."/>
            <person name="Faust A.-M."/>
            <person name="Dessus-Babus S."/>
            <person name="Altorfer M."/>
            <person name="Burckhardt D."/>
            <person name="Oertli M."/>
            <person name="Naumann U."/>
            <person name="Petersen F."/>
            <person name="Wong J."/>
        </authorList>
    </citation>
    <scope>NUCLEOTIDE SEQUENCE</scope>
    <source>
        <strain evidence="2">GSM-AAB239-AS_SAM_17_03QT</strain>
        <tissue evidence="2">Leaf</tissue>
    </source>
</reference>
<dbReference type="EMBL" id="JANAVB010021599">
    <property type="protein sequence ID" value="KAJ6825591.1"/>
    <property type="molecule type" value="Genomic_DNA"/>
</dbReference>
<feature type="region of interest" description="Disordered" evidence="1">
    <location>
        <begin position="1"/>
        <end position="29"/>
    </location>
</feature>
<name>A0AAX6GBH9_IRIPA</name>
<comment type="caution">
    <text evidence="2">The sequence shown here is derived from an EMBL/GenBank/DDBJ whole genome shotgun (WGS) entry which is preliminary data.</text>
</comment>
<dbReference type="Proteomes" id="UP001140949">
    <property type="component" value="Unassembled WGS sequence"/>
</dbReference>
<proteinExistence type="predicted"/>
<gene>
    <name evidence="2" type="ORF">M6B38_377130</name>
</gene>
<keyword evidence="3" id="KW-1185">Reference proteome</keyword>